<dbReference type="Proteomes" id="UP000286208">
    <property type="component" value="Unassembled WGS sequence"/>
</dbReference>
<evidence type="ECO:0000313" key="1">
    <source>
        <dbReference type="EMBL" id="RVW07821.1"/>
    </source>
</evidence>
<evidence type="ECO:0000313" key="2">
    <source>
        <dbReference type="Proteomes" id="UP000286208"/>
    </source>
</evidence>
<dbReference type="EMBL" id="RKLP01000011">
    <property type="protein sequence ID" value="RVW07821.1"/>
    <property type="molecule type" value="Genomic_DNA"/>
</dbReference>
<protein>
    <submittedName>
        <fullName evidence="1">Uncharacterized protein</fullName>
    </submittedName>
</protein>
<organism evidence="1 2">
    <name type="scientific">Prescottella agglutinans</name>
    <dbReference type="NCBI Taxonomy" id="1644129"/>
    <lineage>
        <taxon>Bacteria</taxon>
        <taxon>Bacillati</taxon>
        <taxon>Actinomycetota</taxon>
        <taxon>Actinomycetes</taxon>
        <taxon>Mycobacteriales</taxon>
        <taxon>Nocardiaceae</taxon>
        <taxon>Prescottella</taxon>
    </lineage>
</organism>
<dbReference type="AlphaFoldDB" id="A0A3S3ADR9"/>
<name>A0A3S3ADR9_9NOCA</name>
<keyword evidence="2" id="KW-1185">Reference proteome</keyword>
<comment type="caution">
    <text evidence="1">The sequence shown here is derived from an EMBL/GenBank/DDBJ whole genome shotgun (WGS) entry which is preliminary data.</text>
</comment>
<accession>A0A3S3ADR9</accession>
<reference evidence="1 2" key="1">
    <citation type="submission" date="2018-11" db="EMBL/GenBank/DDBJ databases">
        <title>Rhodococcus spongicola sp. nov. and Rhodococcus xishaensis sp. nov. from marine sponges.</title>
        <authorList>
            <person name="Li L."/>
            <person name="Lin H.W."/>
        </authorList>
    </citation>
    <scope>NUCLEOTIDE SEQUENCE [LARGE SCALE GENOMIC DNA]</scope>
    <source>
        <strain evidence="1 2">CCTCC AB2014297</strain>
    </source>
</reference>
<gene>
    <name evidence="1" type="ORF">EGT67_20560</name>
</gene>
<sequence>MLDTAAAGRSGLSVGTWGPVGTIVPGATRASGTLPVVSVSDNTVGSGRSWVATVSTTDFVGPSMTIPKGAVVYEATALAGKGLGGALSSRGAQSLDAPKAVVERTGLDLLETISWTPALTVNYPGGAAVGTYRGTVTVSVA</sequence>
<proteinExistence type="predicted"/>